<dbReference type="AlphaFoldDB" id="A0A0F9BIW5"/>
<protein>
    <submittedName>
        <fullName evidence="2">Uncharacterized protein</fullName>
    </submittedName>
</protein>
<name>A0A0F9BIW5_9ZZZZ</name>
<gene>
    <name evidence="2" type="ORF">LCGC14_2441140</name>
</gene>
<dbReference type="EMBL" id="LAZR01037568">
    <property type="protein sequence ID" value="KKL21869.1"/>
    <property type="molecule type" value="Genomic_DNA"/>
</dbReference>
<evidence type="ECO:0000313" key="2">
    <source>
        <dbReference type="EMBL" id="KKL21869.1"/>
    </source>
</evidence>
<comment type="caution">
    <text evidence="2">The sequence shown here is derived from an EMBL/GenBank/DDBJ whole genome shotgun (WGS) entry which is preliminary data.</text>
</comment>
<feature type="region of interest" description="Disordered" evidence="1">
    <location>
        <begin position="111"/>
        <end position="135"/>
    </location>
</feature>
<reference evidence="2" key="1">
    <citation type="journal article" date="2015" name="Nature">
        <title>Complex archaea that bridge the gap between prokaryotes and eukaryotes.</title>
        <authorList>
            <person name="Spang A."/>
            <person name="Saw J.H."/>
            <person name="Jorgensen S.L."/>
            <person name="Zaremba-Niedzwiedzka K."/>
            <person name="Martijn J."/>
            <person name="Lind A.E."/>
            <person name="van Eijk R."/>
            <person name="Schleper C."/>
            <person name="Guy L."/>
            <person name="Ettema T.J."/>
        </authorList>
    </citation>
    <scope>NUCLEOTIDE SEQUENCE</scope>
</reference>
<accession>A0A0F9BIW5</accession>
<organism evidence="2">
    <name type="scientific">marine sediment metagenome</name>
    <dbReference type="NCBI Taxonomy" id="412755"/>
    <lineage>
        <taxon>unclassified sequences</taxon>
        <taxon>metagenomes</taxon>
        <taxon>ecological metagenomes</taxon>
    </lineage>
</organism>
<proteinExistence type="predicted"/>
<evidence type="ECO:0000256" key="1">
    <source>
        <dbReference type="SAM" id="MobiDB-lite"/>
    </source>
</evidence>
<sequence>MPCWLQVSRSAAVTCSRTVPDTWATTLSTSSRMLPASTFTDTLGDTVIPAPRLSRLWGWKDPGPSSGSKYPDPVCGRFPSPKIWDINGPRSGIPPIPALTPLGLSLPIDPICRSRNEAGSSPVRSRSADTGSSTL</sequence>
<feature type="compositionally biased region" description="Polar residues" evidence="1">
    <location>
        <begin position="117"/>
        <end position="135"/>
    </location>
</feature>